<keyword evidence="2" id="KW-1185">Reference proteome</keyword>
<comment type="caution">
    <text evidence="1">The sequence shown here is derived from an EMBL/GenBank/DDBJ whole genome shotgun (WGS) entry which is preliminary data.</text>
</comment>
<dbReference type="AlphaFoldDB" id="A0A368T039"/>
<dbReference type="Gene3D" id="2.160.10.10">
    <property type="entry name" value="Hexapeptide repeat proteins"/>
    <property type="match status" value="1"/>
</dbReference>
<dbReference type="GO" id="GO:0016740">
    <property type="term" value="F:transferase activity"/>
    <property type="evidence" value="ECO:0007669"/>
    <property type="project" value="UniProtKB-KW"/>
</dbReference>
<dbReference type="CDD" id="cd03349">
    <property type="entry name" value="LbH_XAT"/>
    <property type="match status" value="1"/>
</dbReference>
<dbReference type="Pfam" id="PF00132">
    <property type="entry name" value="Hexapep"/>
    <property type="match status" value="1"/>
</dbReference>
<organism evidence="1 2">
    <name type="scientific">Marinitenerispora sediminis</name>
    <dbReference type="NCBI Taxonomy" id="1931232"/>
    <lineage>
        <taxon>Bacteria</taxon>
        <taxon>Bacillati</taxon>
        <taxon>Actinomycetota</taxon>
        <taxon>Actinomycetes</taxon>
        <taxon>Streptosporangiales</taxon>
        <taxon>Nocardiopsidaceae</taxon>
        <taxon>Marinitenerispora</taxon>
    </lineage>
</organism>
<keyword evidence="1" id="KW-0808">Transferase</keyword>
<reference evidence="1 2" key="1">
    <citation type="submission" date="2018-04" db="EMBL/GenBank/DDBJ databases">
        <title>Novel actinobacteria from marine sediment.</title>
        <authorList>
            <person name="Ng Z.Y."/>
            <person name="Tan G.Y.A."/>
        </authorList>
    </citation>
    <scope>NUCLEOTIDE SEQUENCE [LARGE SCALE GENOMIC DNA]</scope>
    <source>
        <strain evidence="1 2">TPS81</strain>
    </source>
</reference>
<proteinExistence type="predicted"/>
<dbReference type="PANTHER" id="PTHR43300:SF11">
    <property type="entry name" value="ACETYLTRANSFERASE RV3034C-RELATED"/>
    <property type="match status" value="1"/>
</dbReference>
<dbReference type="Proteomes" id="UP000253318">
    <property type="component" value="Unassembled WGS sequence"/>
</dbReference>
<dbReference type="SUPFAM" id="SSF51161">
    <property type="entry name" value="Trimeric LpxA-like enzymes"/>
    <property type="match status" value="1"/>
</dbReference>
<dbReference type="InterPro" id="IPR050179">
    <property type="entry name" value="Trans_hexapeptide_repeat"/>
</dbReference>
<dbReference type="InterPro" id="IPR011004">
    <property type="entry name" value="Trimer_LpxA-like_sf"/>
</dbReference>
<dbReference type="PANTHER" id="PTHR43300">
    <property type="entry name" value="ACETYLTRANSFERASE"/>
    <property type="match status" value="1"/>
</dbReference>
<sequence>MNPFPLAEGERRCMFVRPLLTSDRTEVGEYTYYDASEDSAGFEESRVLYAFGPERLVIGRFCSIAVGVRFVMPGANHVSSGPSAYPFTIFPGAWQEGTLEAFQAGRPGKRDTVVGNDVWFGRDVTVMPGVQIGDGAIIATGSMVTRDVEPYTIVGGNPAAVVRRRFSDADVRRLLAAAWWDWPVDVITRHAATLMAGDVAEIERIAAEEVRVGADR</sequence>
<name>A0A368T039_9ACTN</name>
<dbReference type="OrthoDB" id="2643438at2"/>
<protein>
    <submittedName>
        <fullName evidence="1">Acetyltransferase</fullName>
    </submittedName>
</protein>
<accession>A0A368T039</accession>
<evidence type="ECO:0000313" key="2">
    <source>
        <dbReference type="Proteomes" id="UP000253318"/>
    </source>
</evidence>
<dbReference type="InterPro" id="IPR001451">
    <property type="entry name" value="Hexapep"/>
</dbReference>
<dbReference type="EMBL" id="QEIN01000226">
    <property type="protein sequence ID" value="RCV52240.1"/>
    <property type="molecule type" value="Genomic_DNA"/>
</dbReference>
<gene>
    <name evidence="1" type="ORF">DEF24_22240</name>
</gene>
<evidence type="ECO:0000313" key="1">
    <source>
        <dbReference type="EMBL" id="RCV52240.1"/>
    </source>
</evidence>